<dbReference type="SUPFAM" id="SSF54060">
    <property type="entry name" value="His-Me finger endonucleases"/>
    <property type="match status" value="1"/>
</dbReference>
<dbReference type="InterPro" id="IPR044925">
    <property type="entry name" value="His-Me_finger_sf"/>
</dbReference>
<sequence length="221" mass="24397">MFESGARRCPRCHVEKDSAEFVSASGRPTQSCSACLERGRLANRARRAFLEPEERRADNLRQKYGLLPAEYDALRAAQGHRCQICGIHEDDIGPVRTGRPRSDGSPPAEGVRLVVDHCHRTGRVRGLLCSKCNVLIGNAGDSPEVLRAAAAYLARELPEPRPQPQLTRLRILGPIKARTVQFRGPVTIRIDGYEIRIAEGTTRTVVSPTGVFEVLDQPSRP</sequence>
<evidence type="ECO:0000313" key="1">
    <source>
        <dbReference type="EMBL" id="GIF22291.1"/>
    </source>
</evidence>
<dbReference type="EMBL" id="BOMY01000033">
    <property type="protein sequence ID" value="GIF22291.1"/>
    <property type="molecule type" value="Genomic_DNA"/>
</dbReference>
<dbReference type="InterPro" id="IPR038563">
    <property type="entry name" value="Endonuclease_7_sf"/>
</dbReference>
<protein>
    <recommendedName>
        <fullName evidence="3">Recombination endonuclease VII</fullName>
    </recommendedName>
</protein>
<keyword evidence="2" id="KW-1185">Reference proteome</keyword>
<evidence type="ECO:0008006" key="3">
    <source>
        <dbReference type="Google" id="ProtNLM"/>
    </source>
</evidence>
<reference evidence="1" key="1">
    <citation type="submission" date="2021-01" db="EMBL/GenBank/DDBJ databases">
        <title>Whole genome shotgun sequence of Actinoplanes tereljensis NBRC 105297.</title>
        <authorList>
            <person name="Komaki H."/>
            <person name="Tamura T."/>
        </authorList>
    </citation>
    <scope>NUCLEOTIDE SEQUENCE</scope>
    <source>
        <strain evidence="1">NBRC 105297</strain>
    </source>
</reference>
<accession>A0A919NNT9</accession>
<dbReference type="Proteomes" id="UP000623608">
    <property type="component" value="Unassembled WGS sequence"/>
</dbReference>
<organism evidence="1 2">
    <name type="scientific">Paractinoplanes tereljensis</name>
    <dbReference type="NCBI Taxonomy" id="571912"/>
    <lineage>
        <taxon>Bacteria</taxon>
        <taxon>Bacillati</taxon>
        <taxon>Actinomycetota</taxon>
        <taxon>Actinomycetes</taxon>
        <taxon>Micromonosporales</taxon>
        <taxon>Micromonosporaceae</taxon>
        <taxon>Paractinoplanes</taxon>
    </lineage>
</organism>
<gene>
    <name evidence="1" type="ORF">Ate02nite_50210</name>
</gene>
<evidence type="ECO:0000313" key="2">
    <source>
        <dbReference type="Proteomes" id="UP000623608"/>
    </source>
</evidence>
<dbReference type="AlphaFoldDB" id="A0A919NNT9"/>
<dbReference type="RefSeq" id="WP_203809603.1">
    <property type="nucleotide sequence ID" value="NZ_BOMY01000033.1"/>
</dbReference>
<proteinExistence type="predicted"/>
<comment type="caution">
    <text evidence="1">The sequence shown here is derived from an EMBL/GenBank/DDBJ whole genome shotgun (WGS) entry which is preliminary data.</text>
</comment>
<dbReference type="Gene3D" id="3.40.1800.10">
    <property type="entry name" value="His-Me finger endonucleases"/>
    <property type="match status" value="1"/>
</dbReference>
<dbReference type="InterPro" id="IPR004211">
    <property type="entry name" value="Endonuclease_7"/>
</dbReference>
<dbReference type="Pfam" id="PF02945">
    <property type="entry name" value="Endonuclease_7"/>
    <property type="match status" value="1"/>
</dbReference>
<name>A0A919NNT9_9ACTN</name>